<sequence length="86" mass="10447">MKRLFSKMAKKKRKVEFCQKNLDRFLKEEDVPYYEEFFKNPIISYNEYHCQSKCEICTKHPYAMVNGRMIIANSTKELLDKMREIV</sequence>
<reference evidence="1" key="1">
    <citation type="submission" date="2024-05" db="EMBL/GenBank/DDBJ databases">
        <title>Metabacillus sp. nov., isolated from the rhizosphere soil of tomato plants.</title>
        <authorList>
            <person name="Ma R."/>
        </authorList>
    </citation>
    <scope>NUCLEOTIDE SEQUENCE</scope>
    <source>
        <strain evidence="1">DBTR6</strain>
    </source>
</reference>
<evidence type="ECO:0000313" key="1">
    <source>
        <dbReference type="EMBL" id="MBZ5749492.1"/>
    </source>
</evidence>
<dbReference type="Pfam" id="PF07293">
    <property type="entry name" value="DUF1450"/>
    <property type="match status" value="1"/>
</dbReference>
<gene>
    <name evidence="1" type="ORF">K9V48_04350</name>
</gene>
<accession>A0ABS7UN67</accession>
<dbReference type="Proteomes" id="UP001165287">
    <property type="component" value="Unassembled WGS sequence"/>
</dbReference>
<dbReference type="InterPro" id="IPR009910">
    <property type="entry name" value="DUF1450"/>
</dbReference>
<comment type="caution">
    <text evidence="1">The sequence shown here is derived from an EMBL/GenBank/DDBJ whole genome shotgun (WGS) entry which is preliminary data.</text>
</comment>
<keyword evidence="2" id="KW-1185">Reference proteome</keyword>
<organism evidence="1 2">
    <name type="scientific">Metabacillus rhizolycopersici</name>
    <dbReference type="NCBI Taxonomy" id="2875709"/>
    <lineage>
        <taxon>Bacteria</taxon>
        <taxon>Bacillati</taxon>
        <taxon>Bacillota</taxon>
        <taxon>Bacilli</taxon>
        <taxon>Bacillales</taxon>
        <taxon>Bacillaceae</taxon>
        <taxon>Metabacillus</taxon>
    </lineage>
</organism>
<protein>
    <submittedName>
        <fullName evidence="1">YuzB family protein</fullName>
    </submittedName>
</protein>
<dbReference type="EMBL" id="JAIQUM010000006">
    <property type="protein sequence ID" value="MBZ5749492.1"/>
    <property type="molecule type" value="Genomic_DNA"/>
</dbReference>
<name>A0ABS7UN67_9BACI</name>
<evidence type="ECO:0000313" key="2">
    <source>
        <dbReference type="Proteomes" id="UP001165287"/>
    </source>
</evidence>
<proteinExistence type="predicted"/>
<dbReference type="RefSeq" id="WP_224137272.1">
    <property type="nucleotide sequence ID" value="NZ_JAIQUM010000006.1"/>
</dbReference>